<evidence type="ECO:0000259" key="1">
    <source>
        <dbReference type="Pfam" id="PF01636"/>
    </source>
</evidence>
<dbReference type="Pfam" id="PF01636">
    <property type="entry name" value="APH"/>
    <property type="match status" value="1"/>
</dbReference>
<dbReference type="AlphaFoldDB" id="A0A919Q0W1"/>
<name>A0A919Q0W1_9MICO</name>
<keyword evidence="3" id="KW-1185">Reference proteome</keyword>
<proteinExistence type="predicted"/>
<dbReference type="SUPFAM" id="SSF56112">
    <property type="entry name" value="Protein kinase-like (PK-like)"/>
    <property type="match status" value="1"/>
</dbReference>
<dbReference type="InterPro" id="IPR002575">
    <property type="entry name" value="Aminoglycoside_PTrfase"/>
</dbReference>
<dbReference type="Gene3D" id="3.90.1200.10">
    <property type="match status" value="1"/>
</dbReference>
<protein>
    <recommendedName>
        <fullName evidence="1">Aminoglycoside phosphotransferase domain-containing protein</fullName>
    </recommendedName>
</protein>
<organism evidence="2 3">
    <name type="scientific">Demequina activiva</name>
    <dbReference type="NCBI Taxonomy" id="1582364"/>
    <lineage>
        <taxon>Bacteria</taxon>
        <taxon>Bacillati</taxon>
        <taxon>Actinomycetota</taxon>
        <taxon>Actinomycetes</taxon>
        <taxon>Micrococcales</taxon>
        <taxon>Demequinaceae</taxon>
        <taxon>Demequina</taxon>
    </lineage>
</organism>
<evidence type="ECO:0000313" key="3">
    <source>
        <dbReference type="Proteomes" id="UP000652354"/>
    </source>
</evidence>
<dbReference type="InterPro" id="IPR011009">
    <property type="entry name" value="Kinase-like_dom_sf"/>
</dbReference>
<comment type="caution">
    <text evidence="2">The sequence shown here is derived from an EMBL/GenBank/DDBJ whole genome shotgun (WGS) entry which is preliminary data.</text>
</comment>
<accession>A0A919Q0W1</accession>
<evidence type="ECO:0000313" key="2">
    <source>
        <dbReference type="EMBL" id="GIG54097.1"/>
    </source>
</evidence>
<reference evidence="2" key="1">
    <citation type="submission" date="2021-01" db="EMBL/GenBank/DDBJ databases">
        <title>Whole genome shotgun sequence of Demequina activiva NBRC 110675.</title>
        <authorList>
            <person name="Komaki H."/>
            <person name="Tamura T."/>
        </authorList>
    </citation>
    <scope>NUCLEOTIDE SEQUENCE</scope>
    <source>
        <strain evidence="2">NBRC 110675</strain>
    </source>
</reference>
<dbReference type="EMBL" id="BONR01000001">
    <property type="protein sequence ID" value="GIG54097.1"/>
    <property type="molecule type" value="Genomic_DNA"/>
</dbReference>
<feature type="domain" description="Aminoglycoside phosphotransferase" evidence="1">
    <location>
        <begin position="27"/>
        <end position="189"/>
    </location>
</feature>
<sequence length="265" mass="28490">MGDAVWVEGAQIARGATAVVTYGAPGTVVKTLLPGVPSIVVTLEADALRAARTGGLPVPELLGTDVEGQPPSLTLAYVDGPELGTMLETRGAEWIGRELAEIQHQIRSVKAPPPLIGLQTYLLEVIARGPLDGRVRHAVLDRISALPGGTALCHLDLHPRNVIWNGTSTVIDWNNGSRGDPAADVARTRLLLRSIIHFLPRRERSHMRPILIDAETSFAAATERLAPGLLDASRAWEPVIAAMRWGESPPAAERRSLEPILEQIL</sequence>
<dbReference type="Proteomes" id="UP000652354">
    <property type="component" value="Unassembled WGS sequence"/>
</dbReference>
<dbReference type="RefSeq" id="WP_203653579.1">
    <property type="nucleotide sequence ID" value="NZ_BONR01000001.1"/>
</dbReference>
<gene>
    <name evidence="2" type="ORF">Dac01nite_08490</name>
</gene>